<feature type="transmembrane region" description="Helical" evidence="1">
    <location>
        <begin position="133"/>
        <end position="157"/>
    </location>
</feature>
<dbReference type="OrthoDB" id="1496185at2"/>
<keyword evidence="1" id="KW-0472">Membrane</keyword>
<sequence length="158" mass="17428">MGRRNGIIVDYTESAQTHFHFASSVNIGYISGVVLDIFFIVGIALLSVTAIDALGAIASRKFRFNYGYFTVLSFITYFFTGYFLSFVTSLSSVLLLCGMIGIFDGTIGFKIAKRLKPYAGKVNYDEIKHDYSVVLIIFFLAIMVGALGYACTFLVGLK</sequence>
<comment type="caution">
    <text evidence="2">The sequence shown here is derived from an EMBL/GenBank/DDBJ whole genome shotgun (WGS) entry which is preliminary data.</text>
</comment>
<keyword evidence="1" id="KW-0812">Transmembrane</keyword>
<evidence type="ECO:0000313" key="3">
    <source>
        <dbReference type="Proteomes" id="UP000239711"/>
    </source>
</evidence>
<evidence type="ECO:0000313" key="2">
    <source>
        <dbReference type="EMBL" id="PRD46152.1"/>
    </source>
</evidence>
<evidence type="ECO:0000256" key="1">
    <source>
        <dbReference type="SAM" id="Phobius"/>
    </source>
</evidence>
<keyword evidence="1" id="KW-1133">Transmembrane helix</keyword>
<dbReference type="RefSeq" id="WP_105718247.1">
    <property type="nucleotide sequence ID" value="NZ_PVBQ01000017.1"/>
</dbReference>
<dbReference type="Proteomes" id="UP000239711">
    <property type="component" value="Unassembled WGS sequence"/>
</dbReference>
<proteinExistence type="predicted"/>
<gene>
    <name evidence="2" type="ORF">C5745_17180</name>
</gene>
<feature type="transmembrane region" description="Helical" evidence="1">
    <location>
        <begin position="93"/>
        <end position="112"/>
    </location>
</feature>
<keyword evidence="3" id="KW-1185">Reference proteome</keyword>
<feature type="transmembrane region" description="Helical" evidence="1">
    <location>
        <begin position="27"/>
        <end position="54"/>
    </location>
</feature>
<dbReference type="AlphaFoldDB" id="A0A2S9J047"/>
<protein>
    <submittedName>
        <fullName evidence="2">Uncharacterized protein</fullName>
    </submittedName>
</protein>
<name>A0A2S9J047_9SPHI</name>
<dbReference type="EMBL" id="PVBQ01000017">
    <property type="protein sequence ID" value="PRD46152.1"/>
    <property type="molecule type" value="Genomic_DNA"/>
</dbReference>
<feature type="transmembrane region" description="Helical" evidence="1">
    <location>
        <begin position="66"/>
        <end position="87"/>
    </location>
</feature>
<accession>A0A2S9J047</accession>
<organism evidence="2 3">
    <name type="scientific">Sphingobacterium haloxyli</name>
    <dbReference type="NCBI Taxonomy" id="2100533"/>
    <lineage>
        <taxon>Bacteria</taxon>
        <taxon>Pseudomonadati</taxon>
        <taxon>Bacteroidota</taxon>
        <taxon>Sphingobacteriia</taxon>
        <taxon>Sphingobacteriales</taxon>
        <taxon>Sphingobacteriaceae</taxon>
        <taxon>Sphingobacterium</taxon>
    </lineage>
</organism>
<reference evidence="2 3" key="1">
    <citation type="submission" date="2018-02" db="EMBL/GenBank/DDBJ databases">
        <title>The draft genome of Sphingobacterium sp. 5JN-11.</title>
        <authorList>
            <person name="Liu L."/>
            <person name="Li L."/>
            <person name="Liang L."/>
            <person name="Zhang X."/>
            <person name="Wang T."/>
        </authorList>
    </citation>
    <scope>NUCLEOTIDE SEQUENCE [LARGE SCALE GENOMIC DNA]</scope>
    <source>
        <strain evidence="2 3">5JN-11</strain>
    </source>
</reference>